<organism evidence="8 9">
    <name type="scientific">Selenomonas flueggei ATCC 43531</name>
    <dbReference type="NCBI Taxonomy" id="638302"/>
    <lineage>
        <taxon>Bacteria</taxon>
        <taxon>Bacillati</taxon>
        <taxon>Bacillota</taxon>
        <taxon>Negativicutes</taxon>
        <taxon>Selenomonadales</taxon>
        <taxon>Selenomonadaceae</taxon>
        <taxon>Selenomonas</taxon>
    </lineage>
</organism>
<evidence type="ECO:0000313" key="9">
    <source>
        <dbReference type="Proteomes" id="UP000005309"/>
    </source>
</evidence>
<dbReference type="CDD" id="cd02516">
    <property type="entry name" value="CDP-ME_synthetase"/>
    <property type="match status" value="1"/>
</dbReference>
<accession>C4V398</accession>
<feature type="site" description="Positions MEP for the nucleophilic attack" evidence="7">
    <location>
        <position position="217"/>
    </location>
</feature>
<dbReference type="InterPro" id="IPR018294">
    <property type="entry name" value="ISPD_synthase_CS"/>
</dbReference>
<dbReference type="SUPFAM" id="SSF53448">
    <property type="entry name" value="Nucleotide-diphospho-sugar transferases"/>
    <property type="match status" value="1"/>
</dbReference>
<feature type="site" description="Positions MEP for the nucleophilic attack" evidence="7">
    <location>
        <position position="161"/>
    </location>
</feature>
<dbReference type="FunFam" id="3.90.550.10:FF:000003">
    <property type="entry name" value="2-C-methyl-D-erythritol 4-phosphate cytidylyltransferase"/>
    <property type="match status" value="1"/>
</dbReference>
<dbReference type="UniPathway" id="UPA00056">
    <property type="reaction ID" value="UER00093"/>
</dbReference>
<dbReference type="AlphaFoldDB" id="C4V398"/>
<dbReference type="STRING" id="638302.HMPREF0908_0992"/>
<evidence type="ECO:0000256" key="4">
    <source>
        <dbReference type="ARBA" id="ARBA00022679"/>
    </source>
</evidence>
<comment type="catalytic activity">
    <reaction evidence="1 7">
        <text>2-C-methyl-D-erythritol 4-phosphate + CTP + H(+) = 4-CDP-2-C-methyl-D-erythritol + diphosphate</text>
        <dbReference type="Rhea" id="RHEA:13429"/>
        <dbReference type="ChEBI" id="CHEBI:15378"/>
        <dbReference type="ChEBI" id="CHEBI:33019"/>
        <dbReference type="ChEBI" id="CHEBI:37563"/>
        <dbReference type="ChEBI" id="CHEBI:57823"/>
        <dbReference type="ChEBI" id="CHEBI:58262"/>
        <dbReference type="EC" id="2.7.7.60"/>
    </reaction>
</comment>
<dbReference type="InterPro" id="IPR001228">
    <property type="entry name" value="IspD"/>
</dbReference>
<evidence type="ECO:0000256" key="3">
    <source>
        <dbReference type="ARBA" id="ARBA00009789"/>
    </source>
</evidence>
<feature type="site" description="Transition state stabilizer" evidence="7">
    <location>
        <position position="29"/>
    </location>
</feature>
<proteinExistence type="inferred from homology"/>
<keyword evidence="9" id="KW-1185">Reference proteome</keyword>
<gene>
    <name evidence="7 8" type="primary">ispD</name>
    <name evidence="8" type="ORF">HMPREF0908_0992</name>
</gene>
<dbReference type="PANTHER" id="PTHR32125">
    <property type="entry name" value="2-C-METHYL-D-ERYTHRITOL 4-PHOSPHATE CYTIDYLYLTRANSFERASE, CHLOROPLASTIC"/>
    <property type="match status" value="1"/>
</dbReference>
<dbReference type="HOGENOM" id="CLU_061281_2_2_9"/>
<dbReference type="HAMAP" id="MF_00108">
    <property type="entry name" value="IspD"/>
    <property type="match status" value="1"/>
</dbReference>
<evidence type="ECO:0000256" key="5">
    <source>
        <dbReference type="ARBA" id="ARBA00022695"/>
    </source>
</evidence>
<comment type="function">
    <text evidence="7">Catalyzes the formation of 4-diphosphocytidyl-2-C-methyl-D-erythritol from CTP and 2-C-methyl-D-erythritol 4-phosphate (MEP).</text>
</comment>
<comment type="caution">
    <text evidence="8">The sequence shown here is derived from an EMBL/GenBank/DDBJ whole genome shotgun (WGS) entry which is preliminary data.</text>
</comment>
<name>C4V398_9FIRM</name>
<dbReference type="GO" id="GO:0019288">
    <property type="term" value="P:isopentenyl diphosphate biosynthetic process, methylerythritol 4-phosphate pathway"/>
    <property type="evidence" value="ECO:0007669"/>
    <property type="project" value="UniProtKB-UniRule"/>
</dbReference>
<dbReference type="PROSITE" id="PS01295">
    <property type="entry name" value="ISPD"/>
    <property type="match status" value="1"/>
</dbReference>
<evidence type="ECO:0000256" key="6">
    <source>
        <dbReference type="ARBA" id="ARBA00023229"/>
    </source>
</evidence>
<comment type="pathway">
    <text evidence="2 7">Isoprenoid biosynthesis; isopentenyl diphosphate biosynthesis via DXP pathway; isopentenyl diphosphate from 1-deoxy-D-xylulose 5-phosphate: step 2/6.</text>
</comment>
<reference evidence="8 9" key="1">
    <citation type="submission" date="2009-04" db="EMBL/GenBank/DDBJ databases">
        <authorList>
            <person name="Qin X."/>
            <person name="Bachman B."/>
            <person name="Battles P."/>
            <person name="Bell A."/>
            <person name="Bess C."/>
            <person name="Bickham C."/>
            <person name="Chaboub L."/>
            <person name="Chen D."/>
            <person name="Coyle M."/>
            <person name="Deiros D.R."/>
            <person name="Dinh H."/>
            <person name="Forbes L."/>
            <person name="Fowler G."/>
            <person name="Francisco L."/>
            <person name="Fu Q."/>
            <person name="Gubbala S."/>
            <person name="Hale W."/>
            <person name="Han Y."/>
            <person name="Hemphill L."/>
            <person name="Highlander S.K."/>
            <person name="Hirani K."/>
            <person name="Hogues M."/>
            <person name="Jackson L."/>
            <person name="Jakkamsetti A."/>
            <person name="Javaid M."/>
            <person name="Jiang H."/>
            <person name="Korchina V."/>
            <person name="Kovar C."/>
            <person name="Lara F."/>
            <person name="Lee S."/>
            <person name="Mata R."/>
            <person name="Mathew T."/>
            <person name="Moen C."/>
            <person name="Morales K."/>
            <person name="Munidasa M."/>
            <person name="Nazareth L."/>
            <person name="Ngo R."/>
            <person name="Nguyen L."/>
            <person name="Okwuonu G."/>
            <person name="Ongeri F."/>
            <person name="Patil S."/>
            <person name="Petrosino J."/>
            <person name="Pham C."/>
            <person name="Pham P."/>
            <person name="Pu L.-L."/>
            <person name="Puazo M."/>
            <person name="Raj R."/>
            <person name="Reid J."/>
            <person name="Rouhana J."/>
            <person name="Saada N."/>
            <person name="Shang Y."/>
            <person name="Simmons D."/>
            <person name="Thornton R."/>
            <person name="Warren J."/>
            <person name="Weissenberger G."/>
            <person name="Zhang J."/>
            <person name="Zhang L."/>
            <person name="Zhou C."/>
            <person name="Zhu D."/>
            <person name="Muzny D."/>
            <person name="Worley K."/>
            <person name="Gibbs R."/>
        </authorList>
    </citation>
    <scope>NUCLEOTIDE SEQUENCE [LARGE SCALE GENOMIC DNA]</scope>
    <source>
        <strain evidence="8 9">ATCC 43531</strain>
    </source>
</reference>
<evidence type="ECO:0000256" key="7">
    <source>
        <dbReference type="HAMAP-Rule" id="MF_00108"/>
    </source>
</evidence>
<dbReference type="Pfam" id="PF01128">
    <property type="entry name" value="IspD"/>
    <property type="match status" value="1"/>
</dbReference>
<dbReference type="Proteomes" id="UP000005309">
    <property type="component" value="Unassembled WGS sequence"/>
</dbReference>
<evidence type="ECO:0000256" key="1">
    <source>
        <dbReference type="ARBA" id="ARBA00001282"/>
    </source>
</evidence>
<dbReference type="Gene3D" id="3.90.550.10">
    <property type="entry name" value="Spore Coat Polysaccharide Biosynthesis Protein SpsA, Chain A"/>
    <property type="match status" value="1"/>
</dbReference>
<evidence type="ECO:0000256" key="2">
    <source>
        <dbReference type="ARBA" id="ARBA00004787"/>
    </source>
</evidence>
<keyword evidence="6 7" id="KW-0414">Isoprene biosynthesis</keyword>
<dbReference type="PANTHER" id="PTHR32125:SF4">
    <property type="entry name" value="2-C-METHYL-D-ERYTHRITOL 4-PHOSPHATE CYTIDYLYLTRANSFERASE, CHLOROPLASTIC"/>
    <property type="match status" value="1"/>
</dbReference>
<dbReference type="InterPro" id="IPR029044">
    <property type="entry name" value="Nucleotide-diphossugar_trans"/>
</dbReference>
<keyword evidence="4 7" id="KW-0808">Transferase</keyword>
<comment type="similarity">
    <text evidence="3 7">Belongs to the IspD/TarI cytidylyltransferase family. IspD subfamily.</text>
</comment>
<dbReference type="EMBL" id="ACLA01000013">
    <property type="protein sequence ID" value="EEQ48710.1"/>
    <property type="molecule type" value="Genomic_DNA"/>
</dbReference>
<dbReference type="NCBIfam" id="TIGR00453">
    <property type="entry name" value="ispD"/>
    <property type="match status" value="1"/>
</dbReference>
<dbReference type="InterPro" id="IPR050088">
    <property type="entry name" value="IspD/TarI_cytidylyltransf_bact"/>
</dbReference>
<protein>
    <recommendedName>
        <fullName evidence="7">2-C-methyl-D-erythritol 4-phosphate cytidylyltransferase</fullName>
        <ecNumber evidence="7">2.7.7.60</ecNumber>
    </recommendedName>
    <alternativeName>
        <fullName evidence="7">4-diphosphocytidyl-2C-methyl-D-erythritol synthase</fullName>
    </alternativeName>
    <alternativeName>
        <fullName evidence="7">MEP cytidylyltransferase</fullName>
        <shortName evidence="7">MCT</shortName>
    </alternativeName>
</protein>
<dbReference type="eggNOG" id="COG1211">
    <property type="taxonomic scope" value="Bacteria"/>
</dbReference>
<feature type="site" description="Transition state stabilizer" evidence="7">
    <location>
        <position position="22"/>
    </location>
</feature>
<evidence type="ECO:0000313" key="8">
    <source>
        <dbReference type="EMBL" id="EEQ48710.1"/>
    </source>
</evidence>
<dbReference type="EC" id="2.7.7.60" evidence="7"/>
<dbReference type="InterPro" id="IPR034683">
    <property type="entry name" value="IspD/TarI"/>
</dbReference>
<keyword evidence="5 7" id="KW-0548">Nucleotidyltransferase</keyword>
<dbReference type="GO" id="GO:0050518">
    <property type="term" value="F:2-C-methyl-D-erythritol 4-phosphate cytidylyltransferase activity"/>
    <property type="evidence" value="ECO:0007669"/>
    <property type="project" value="UniProtKB-UniRule"/>
</dbReference>
<sequence>MDAPWEACMVSVVFPAAGQAHRMQVGLNKVFLTLAGKPMLLRTLLTFSKVPAVGELIIAVGADEVEAVKGLLSHVKGLAPWRVVEGGTERQYSIRNGLAVVSEEADLVLVHDAARPLIRRETIEKLIRVVRAEGAAIVAVPEKNTIKIAAEDGTVSATPPRRALWQVQTPQGFHKEILLEANRRADADGFLGTDDASLVERIGVPVHIVQGEYSNIKVTTPEDMVVAEAILRNDMGAGELMKTAVHEAKRLLGGVVRRRKGDGV</sequence>